<evidence type="ECO:0000256" key="1">
    <source>
        <dbReference type="SAM" id="MobiDB-lite"/>
    </source>
</evidence>
<dbReference type="AlphaFoldDB" id="A0A0E0IHJ2"/>
<organism evidence="2">
    <name type="scientific">Oryza nivara</name>
    <name type="common">Indian wild rice</name>
    <name type="synonym">Oryza sativa f. spontanea</name>
    <dbReference type="NCBI Taxonomy" id="4536"/>
    <lineage>
        <taxon>Eukaryota</taxon>
        <taxon>Viridiplantae</taxon>
        <taxon>Streptophyta</taxon>
        <taxon>Embryophyta</taxon>
        <taxon>Tracheophyta</taxon>
        <taxon>Spermatophyta</taxon>
        <taxon>Magnoliopsida</taxon>
        <taxon>Liliopsida</taxon>
        <taxon>Poales</taxon>
        <taxon>Poaceae</taxon>
        <taxon>BOP clade</taxon>
        <taxon>Oryzoideae</taxon>
        <taxon>Oryzeae</taxon>
        <taxon>Oryzinae</taxon>
        <taxon>Oryza</taxon>
    </lineage>
</organism>
<evidence type="ECO:0000313" key="3">
    <source>
        <dbReference type="Proteomes" id="UP000006591"/>
    </source>
</evidence>
<reference evidence="2" key="1">
    <citation type="submission" date="2015-04" db="UniProtKB">
        <authorList>
            <consortium name="EnsemblPlants"/>
        </authorList>
    </citation>
    <scope>IDENTIFICATION</scope>
    <source>
        <strain evidence="2">SL10</strain>
    </source>
</reference>
<reference evidence="2" key="2">
    <citation type="submission" date="2018-04" db="EMBL/GenBank/DDBJ databases">
        <title>OnivRS2 (Oryza nivara Reference Sequence Version 2).</title>
        <authorList>
            <person name="Zhang J."/>
            <person name="Kudrna D."/>
            <person name="Lee S."/>
            <person name="Talag J."/>
            <person name="Rajasekar S."/>
            <person name="Welchert J."/>
            <person name="Hsing Y.-I."/>
            <person name="Wing R.A."/>
        </authorList>
    </citation>
    <scope>NUCLEOTIDE SEQUENCE [LARGE SCALE GENOMIC DNA]</scope>
    <source>
        <strain evidence="2">SL10</strain>
    </source>
</reference>
<proteinExistence type="predicted"/>
<dbReference type="Gramene" id="ONIVA09G04370.1">
    <property type="protein sequence ID" value="ONIVA09G04370.1"/>
    <property type="gene ID" value="ONIVA09G04370"/>
</dbReference>
<dbReference type="EnsemblPlants" id="ONIVA09G04370.1">
    <property type="protein sequence ID" value="ONIVA09G04370.1"/>
    <property type="gene ID" value="ONIVA09G04370"/>
</dbReference>
<feature type="compositionally biased region" description="Basic and acidic residues" evidence="1">
    <location>
        <begin position="74"/>
        <end position="84"/>
    </location>
</feature>
<name>A0A0E0IHJ2_ORYNI</name>
<feature type="region of interest" description="Disordered" evidence="1">
    <location>
        <begin position="1"/>
        <end position="103"/>
    </location>
</feature>
<dbReference type="HOGENOM" id="CLU_165073_0_0_1"/>
<accession>A0A0E0IHJ2</accession>
<dbReference type="OMA" id="CHCTANR"/>
<keyword evidence="3" id="KW-1185">Reference proteome</keyword>
<sequence length="122" mass="13577">MPPRLPTVGSRRLPAHRRIWPTTHRFGHRGLSPDRQPLPPPPPHHQPLDPATAASPPTVGHFLLRHPTANHGSGHRDFSLDRRPLLPALQHRQPPDPATTTSPPIVGRFLLCHCTANRQILP</sequence>
<evidence type="ECO:0000313" key="2">
    <source>
        <dbReference type="EnsemblPlants" id="ONIVA09G04370.1"/>
    </source>
</evidence>
<dbReference type="Proteomes" id="UP000006591">
    <property type="component" value="Chromosome 9"/>
</dbReference>
<feature type="compositionally biased region" description="Pro residues" evidence="1">
    <location>
        <begin position="36"/>
        <end position="45"/>
    </location>
</feature>
<protein>
    <submittedName>
        <fullName evidence="2">Uncharacterized protein</fullName>
    </submittedName>
</protein>